<accession>A0A1Z1SUY3</accession>
<keyword evidence="5" id="KW-0472">Membrane</keyword>
<feature type="signal peptide" evidence="6">
    <location>
        <begin position="1"/>
        <end position="23"/>
    </location>
</feature>
<evidence type="ECO:0000259" key="7">
    <source>
        <dbReference type="Pfam" id="PF13505"/>
    </source>
</evidence>
<reference evidence="9" key="3">
    <citation type="submission" date="2023-06" db="EMBL/GenBank/DDBJ databases">
        <authorList>
            <consortium name="Clinical and Environmental Microbiology Branch: Whole genome sequencing antimicrobial resistance pathogens in the healthcare setting"/>
        </authorList>
    </citation>
    <scope>NUCLEOTIDE SEQUENCE</scope>
    <source>
        <strain evidence="9">Microbial</strain>
    </source>
</reference>
<evidence type="ECO:0000313" key="8">
    <source>
        <dbReference type="EMBL" id="ARX34814.1"/>
    </source>
</evidence>
<dbReference type="Pfam" id="PF13505">
    <property type="entry name" value="OMP_b-brl"/>
    <property type="match status" value="1"/>
</dbReference>
<proteinExistence type="predicted"/>
<dbReference type="EMBL" id="CP021694">
    <property type="protein sequence ID" value="ARX34814.1"/>
    <property type="molecule type" value="Genomic_DNA"/>
</dbReference>
<evidence type="ECO:0000256" key="3">
    <source>
        <dbReference type="ARBA" id="ARBA00022692"/>
    </source>
</evidence>
<evidence type="ECO:0000256" key="4">
    <source>
        <dbReference type="ARBA" id="ARBA00022729"/>
    </source>
</evidence>
<dbReference type="STRING" id="584.AOUC001_08790"/>
<dbReference type="Proteomes" id="UP000195540">
    <property type="component" value="Chromosome"/>
</dbReference>
<dbReference type="GO" id="GO:0009279">
    <property type="term" value="C:cell outer membrane"/>
    <property type="evidence" value="ECO:0007669"/>
    <property type="project" value="UniProtKB-SubCell"/>
</dbReference>
<dbReference type="Proteomes" id="UP000251485">
    <property type="component" value="Unassembled WGS sequence"/>
</dbReference>
<dbReference type="InterPro" id="IPR027385">
    <property type="entry name" value="Beta-barrel_OMP"/>
</dbReference>
<dbReference type="RefSeq" id="WP_004243080.1">
    <property type="nucleotide sequence ID" value="NZ_AP026827.1"/>
</dbReference>
<evidence type="ECO:0000256" key="1">
    <source>
        <dbReference type="ARBA" id="ARBA00004571"/>
    </source>
</evidence>
<dbReference type="GO" id="GO:0044384">
    <property type="term" value="C:host outer membrane"/>
    <property type="evidence" value="ECO:0007669"/>
    <property type="project" value="InterPro"/>
</dbReference>
<reference evidence="10 12" key="2">
    <citation type="submission" date="2018-06" db="EMBL/GenBank/DDBJ databases">
        <authorList>
            <consortium name="Pathogen Informatics"/>
            <person name="Doyle S."/>
        </authorList>
    </citation>
    <scope>NUCLEOTIDE SEQUENCE [LARGE SCALE GENOMIC DNA]</scope>
    <source>
        <strain evidence="10 12">NCTC10975</strain>
    </source>
</reference>
<dbReference type="SUPFAM" id="SSF56925">
    <property type="entry name" value="OMPA-like"/>
    <property type="match status" value="1"/>
</dbReference>
<evidence type="ECO:0000313" key="13">
    <source>
        <dbReference type="Proteomes" id="UP001171165"/>
    </source>
</evidence>
<dbReference type="PANTHER" id="PTHR35892:SF2">
    <property type="entry name" value="OUTER MEMBRANE PROTEIN PAGN"/>
    <property type="match status" value="1"/>
</dbReference>
<dbReference type="DNASU" id="6800209"/>
<name>A0A1Z1SUY3_PROMI</name>
<organism evidence="9 13">
    <name type="scientific">Proteus mirabilis</name>
    <dbReference type="NCBI Taxonomy" id="584"/>
    <lineage>
        <taxon>Bacteria</taxon>
        <taxon>Pseudomonadati</taxon>
        <taxon>Pseudomonadota</taxon>
        <taxon>Gammaproteobacteria</taxon>
        <taxon>Enterobacterales</taxon>
        <taxon>Morganellaceae</taxon>
        <taxon>Proteus</taxon>
    </lineage>
</organism>
<evidence type="ECO:0000313" key="12">
    <source>
        <dbReference type="Proteomes" id="UP000251485"/>
    </source>
</evidence>
<evidence type="ECO:0000256" key="6">
    <source>
        <dbReference type="SAM" id="SignalP"/>
    </source>
</evidence>
<evidence type="ECO:0000256" key="5">
    <source>
        <dbReference type="ARBA" id="ARBA00023136"/>
    </source>
</evidence>
<dbReference type="InterPro" id="IPR011250">
    <property type="entry name" value="OMP/PagP_B-barrel"/>
</dbReference>
<dbReference type="OMA" id="VIMRKLY"/>
<feature type="domain" description="Outer membrane protein beta-barrel" evidence="7">
    <location>
        <begin position="11"/>
        <end position="178"/>
    </location>
</feature>
<keyword evidence="4 6" id="KW-0732">Signal</keyword>
<dbReference type="EMBL" id="UAUE01000024">
    <property type="protein sequence ID" value="SPY98425.1"/>
    <property type="molecule type" value="Genomic_DNA"/>
</dbReference>
<protein>
    <submittedName>
        <fullName evidence="8">Attachment protein</fullName>
    </submittedName>
    <submittedName>
        <fullName evidence="9">Outer membrane beta-barrel protein</fullName>
    </submittedName>
    <submittedName>
        <fullName evidence="10">Outer membrane protein (Attachment invasion locus protein)</fullName>
    </submittedName>
</protein>
<dbReference type="KEGG" id="pvl:AOB99_08725"/>
<dbReference type="AlphaFoldDB" id="A0A1Z1SUY3"/>
<dbReference type="GeneID" id="6800209"/>
<dbReference type="InterPro" id="IPR051723">
    <property type="entry name" value="Bact_OM_Invasion-Related"/>
</dbReference>
<reference evidence="8 11" key="1">
    <citation type="submission" date="2017-05" db="EMBL/GenBank/DDBJ databases">
        <title>Whole genome sequencing of Proteus mirabilis AR_0155.</title>
        <authorList>
            <person name="Conlan S."/>
            <person name="Thomas P.J."/>
            <person name="Mullikin J."/>
            <person name="Frank K.M."/>
            <person name="Segre J.A."/>
        </authorList>
    </citation>
    <scope>NUCLEOTIDE SEQUENCE [LARGE SCALE GENOMIC DNA]</scope>
    <source>
        <strain evidence="8 11">AR_0155</strain>
    </source>
</reference>
<evidence type="ECO:0000313" key="9">
    <source>
        <dbReference type="EMBL" id="EKW9775887.1"/>
    </source>
</evidence>
<dbReference type="EMBL" id="ABKSPD020000004">
    <property type="protein sequence ID" value="EKW9775887.1"/>
    <property type="molecule type" value="Genomic_DNA"/>
</dbReference>
<keyword evidence="2" id="KW-1134">Transmembrane beta strand</keyword>
<dbReference type="PROSITE" id="PS00695">
    <property type="entry name" value="ENT_VIR_OMP_2"/>
    <property type="match status" value="1"/>
</dbReference>
<dbReference type="Gene3D" id="2.40.160.20">
    <property type="match status" value="1"/>
</dbReference>
<dbReference type="InterPro" id="IPR000758">
    <property type="entry name" value="Enterovir_OMP"/>
</dbReference>
<dbReference type="PANTHER" id="PTHR35892">
    <property type="entry name" value="OUTER MEMBRANE PROTEIN PAGN-RELATED"/>
    <property type="match status" value="1"/>
</dbReference>
<gene>
    <name evidence="10" type="primary">ail_2</name>
    <name evidence="8" type="ORF">AM402_11910</name>
    <name evidence="10" type="ORF">NCTC10975_03187</name>
    <name evidence="9" type="ORF">PW210_001698</name>
</gene>
<evidence type="ECO:0000313" key="11">
    <source>
        <dbReference type="Proteomes" id="UP000195540"/>
    </source>
</evidence>
<evidence type="ECO:0000256" key="2">
    <source>
        <dbReference type="ARBA" id="ARBA00022452"/>
    </source>
</evidence>
<dbReference type="PRINTS" id="PR00316">
    <property type="entry name" value="ENTEROVIROMP"/>
</dbReference>
<keyword evidence="3" id="KW-0812">Transmembrane</keyword>
<dbReference type="Proteomes" id="UP001171165">
    <property type="component" value="Unassembled WGS sequence"/>
</dbReference>
<evidence type="ECO:0000313" key="10">
    <source>
        <dbReference type="EMBL" id="SPY98425.1"/>
    </source>
</evidence>
<comment type="subcellular location">
    <subcellularLocation>
        <location evidence="1">Cell outer membrane</location>
        <topology evidence="1">Multi-pass membrane protein</topology>
    </subcellularLocation>
</comment>
<feature type="chain" id="PRO_5044063591" evidence="6">
    <location>
        <begin position="24"/>
        <end position="178"/>
    </location>
</feature>
<sequence>MKFNFLLSTSILVVSTLSFNAYATLENTVSIGYAKSKLKVDEDLINDNLKGINLKYNHEVANDWGVISSFSYAKNKNDGYDHWGYAGTSKISYYSLTAGPSYRLNNYVSAYGLIGFGYFHEDFHYYDEREKENKISMAYGLGVQVNPITNLAIDVSYEYSKLYDIDFTTWVVGIGYRF</sequence>